<dbReference type="KEGG" id="xyk:GT347_02325"/>
<protein>
    <submittedName>
        <fullName evidence="2">Uncharacterized protein</fullName>
    </submittedName>
</protein>
<evidence type="ECO:0000313" key="2">
    <source>
        <dbReference type="EMBL" id="QHI96924.1"/>
    </source>
</evidence>
<gene>
    <name evidence="2" type="ORF">GT347_02325</name>
</gene>
<feature type="region of interest" description="Disordered" evidence="1">
    <location>
        <begin position="216"/>
        <end position="258"/>
    </location>
</feature>
<feature type="compositionally biased region" description="Low complexity" evidence="1">
    <location>
        <begin position="216"/>
        <end position="225"/>
    </location>
</feature>
<name>A0A857IZA4_9BURK</name>
<keyword evidence="3" id="KW-1185">Reference proteome</keyword>
<accession>A0A857IZA4</accession>
<proteinExistence type="predicted"/>
<dbReference type="Proteomes" id="UP000464787">
    <property type="component" value="Chromosome"/>
</dbReference>
<feature type="compositionally biased region" description="Polar residues" evidence="1">
    <location>
        <begin position="247"/>
        <end position="258"/>
    </location>
</feature>
<evidence type="ECO:0000313" key="3">
    <source>
        <dbReference type="Proteomes" id="UP000464787"/>
    </source>
</evidence>
<dbReference type="EMBL" id="CP047650">
    <property type="protein sequence ID" value="QHI96924.1"/>
    <property type="molecule type" value="Genomic_DNA"/>
</dbReference>
<evidence type="ECO:0000256" key="1">
    <source>
        <dbReference type="SAM" id="MobiDB-lite"/>
    </source>
</evidence>
<dbReference type="AlphaFoldDB" id="A0A857IZA4"/>
<organism evidence="2 3">
    <name type="scientific">Xylophilus rhododendri</name>
    <dbReference type="NCBI Taxonomy" id="2697032"/>
    <lineage>
        <taxon>Bacteria</taxon>
        <taxon>Pseudomonadati</taxon>
        <taxon>Pseudomonadota</taxon>
        <taxon>Betaproteobacteria</taxon>
        <taxon>Burkholderiales</taxon>
        <taxon>Xylophilus</taxon>
    </lineage>
</organism>
<reference evidence="2 3" key="1">
    <citation type="submission" date="2020-01" db="EMBL/GenBank/DDBJ databases">
        <title>Genome sequencing of strain KACC 21265.</title>
        <authorList>
            <person name="Heo J."/>
            <person name="Kim S.-J."/>
            <person name="Kim J.-S."/>
            <person name="Hong S.-B."/>
            <person name="Kwon S.-W."/>
        </authorList>
    </citation>
    <scope>NUCLEOTIDE SEQUENCE [LARGE SCALE GENOMIC DNA]</scope>
    <source>
        <strain evidence="2 3">KACC 21265</strain>
    </source>
</reference>
<sequence length="258" mass="29457">MHAYAQATGGDLLTWEPQKILSWVRKELAQVRAQADDDQRETRIREAFDAGKNSQIARSRTHGIVSPIYAYPNMEDVNKFAPCGIPVLRFQWVDPDVPSYSLIFGPPDPALCRGNAETDIAYKLARQIAHGPRNQLFKPDNAKYLPRNMAVQVSRTEVSQNCGPDNLVIKKIPALSPLIRFDLCPPYVSPYHRWRESMKNSLVTDYEAKRKREFFDPQPQQQFSPPQRPFVGQPGFDNQRKQFDGQAFNQAGRQQQDG</sequence>
<dbReference type="RefSeq" id="WP_160550442.1">
    <property type="nucleotide sequence ID" value="NZ_CP047650.1"/>
</dbReference>